<dbReference type="AlphaFoldDB" id="A0A2R6QN42"/>
<dbReference type="InterPro" id="IPR010605">
    <property type="entry name" value="DUF1191"/>
</dbReference>
<protein>
    <submittedName>
        <fullName evidence="2">Phosphatidylinositol 3-kinase</fullName>
    </submittedName>
</protein>
<dbReference type="OrthoDB" id="768690at2759"/>
<proteinExistence type="predicted"/>
<gene>
    <name evidence="2" type="ORF">CEY00_Acc15619</name>
</gene>
<reference evidence="2 3" key="1">
    <citation type="submission" date="2017-07" db="EMBL/GenBank/DDBJ databases">
        <title>An improved, manually edited Actinidia chinensis var. chinensis (kiwifruit) genome highlights the challenges associated with draft genomes and gene prediction in plants.</title>
        <authorList>
            <person name="Pilkington S."/>
            <person name="Crowhurst R."/>
            <person name="Hilario E."/>
            <person name="Nardozza S."/>
            <person name="Fraser L."/>
            <person name="Peng Y."/>
            <person name="Gunaseelan K."/>
            <person name="Simpson R."/>
            <person name="Tahir J."/>
            <person name="Deroles S."/>
            <person name="Templeton K."/>
            <person name="Luo Z."/>
            <person name="Davy M."/>
            <person name="Cheng C."/>
            <person name="Mcneilage M."/>
            <person name="Scaglione D."/>
            <person name="Liu Y."/>
            <person name="Zhang Q."/>
            <person name="Datson P."/>
            <person name="De Silva N."/>
            <person name="Gardiner S."/>
            <person name="Bassett H."/>
            <person name="Chagne D."/>
            <person name="Mccallum J."/>
            <person name="Dzierzon H."/>
            <person name="Deng C."/>
            <person name="Wang Y.-Y."/>
            <person name="Barron N."/>
            <person name="Manako K."/>
            <person name="Bowen J."/>
            <person name="Foster T."/>
            <person name="Erridge Z."/>
            <person name="Tiffin H."/>
            <person name="Waite C."/>
            <person name="Davies K."/>
            <person name="Grierson E."/>
            <person name="Laing W."/>
            <person name="Kirk R."/>
            <person name="Chen X."/>
            <person name="Wood M."/>
            <person name="Montefiori M."/>
            <person name="Brummell D."/>
            <person name="Schwinn K."/>
            <person name="Catanach A."/>
            <person name="Fullerton C."/>
            <person name="Li D."/>
            <person name="Meiyalaghan S."/>
            <person name="Nieuwenhuizen N."/>
            <person name="Read N."/>
            <person name="Prakash R."/>
            <person name="Hunter D."/>
            <person name="Zhang H."/>
            <person name="Mckenzie M."/>
            <person name="Knabel M."/>
            <person name="Harris A."/>
            <person name="Allan A."/>
            <person name="Chen A."/>
            <person name="Janssen B."/>
            <person name="Plunkett B."/>
            <person name="Dwamena C."/>
            <person name="Voogd C."/>
            <person name="Leif D."/>
            <person name="Lafferty D."/>
            <person name="Souleyre E."/>
            <person name="Varkonyi-Gasic E."/>
            <person name="Gambi F."/>
            <person name="Hanley J."/>
            <person name="Yao J.-L."/>
            <person name="Cheung J."/>
            <person name="David K."/>
            <person name="Warren B."/>
            <person name="Marsh K."/>
            <person name="Snowden K."/>
            <person name="Lin-Wang K."/>
            <person name="Brian L."/>
            <person name="Martinez-Sanchez M."/>
            <person name="Wang M."/>
            <person name="Ileperuma N."/>
            <person name="Macnee N."/>
            <person name="Campin R."/>
            <person name="Mcatee P."/>
            <person name="Drummond R."/>
            <person name="Espley R."/>
            <person name="Ireland H."/>
            <person name="Wu R."/>
            <person name="Atkinson R."/>
            <person name="Karunairetnam S."/>
            <person name="Bulley S."/>
            <person name="Chunkath S."/>
            <person name="Hanley Z."/>
            <person name="Storey R."/>
            <person name="Thrimawithana A."/>
            <person name="Thomson S."/>
            <person name="David C."/>
            <person name="Testolin R."/>
        </authorList>
    </citation>
    <scope>NUCLEOTIDE SEQUENCE [LARGE SCALE GENOMIC DNA]</scope>
    <source>
        <strain evidence="3">cv. Red5</strain>
        <tissue evidence="2">Young leaf</tissue>
    </source>
</reference>
<keyword evidence="2" id="KW-0418">Kinase</keyword>
<dbReference type="GO" id="GO:0016020">
    <property type="term" value="C:membrane"/>
    <property type="evidence" value="ECO:0007669"/>
    <property type="project" value="TreeGrafter"/>
</dbReference>
<dbReference type="Pfam" id="PF06697">
    <property type="entry name" value="DUF1191"/>
    <property type="match status" value="1"/>
</dbReference>
<keyword evidence="1" id="KW-0732">Signal</keyword>
<name>A0A2R6QN42_ACTCC</name>
<dbReference type="EMBL" id="NKQK01000014">
    <property type="protein sequence ID" value="PSS11345.1"/>
    <property type="molecule type" value="Genomic_DNA"/>
</dbReference>
<organism evidence="2 3">
    <name type="scientific">Actinidia chinensis var. chinensis</name>
    <name type="common">Chinese soft-hair kiwi</name>
    <dbReference type="NCBI Taxonomy" id="1590841"/>
    <lineage>
        <taxon>Eukaryota</taxon>
        <taxon>Viridiplantae</taxon>
        <taxon>Streptophyta</taxon>
        <taxon>Embryophyta</taxon>
        <taxon>Tracheophyta</taxon>
        <taxon>Spermatophyta</taxon>
        <taxon>Magnoliopsida</taxon>
        <taxon>eudicotyledons</taxon>
        <taxon>Gunneridae</taxon>
        <taxon>Pentapetalae</taxon>
        <taxon>asterids</taxon>
        <taxon>Ericales</taxon>
        <taxon>Actinidiaceae</taxon>
        <taxon>Actinidia</taxon>
    </lineage>
</organism>
<reference evidence="3" key="2">
    <citation type="journal article" date="2018" name="BMC Genomics">
        <title>A manually annotated Actinidia chinensis var. chinensis (kiwifruit) genome highlights the challenges associated with draft genomes and gene prediction in plants.</title>
        <authorList>
            <person name="Pilkington S.M."/>
            <person name="Crowhurst R."/>
            <person name="Hilario E."/>
            <person name="Nardozza S."/>
            <person name="Fraser L."/>
            <person name="Peng Y."/>
            <person name="Gunaseelan K."/>
            <person name="Simpson R."/>
            <person name="Tahir J."/>
            <person name="Deroles S.C."/>
            <person name="Templeton K."/>
            <person name="Luo Z."/>
            <person name="Davy M."/>
            <person name="Cheng C."/>
            <person name="McNeilage M."/>
            <person name="Scaglione D."/>
            <person name="Liu Y."/>
            <person name="Zhang Q."/>
            <person name="Datson P."/>
            <person name="De Silva N."/>
            <person name="Gardiner S.E."/>
            <person name="Bassett H."/>
            <person name="Chagne D."/>
            <person name="McCallum J."/>
            <person name="Dzierzon H."/>
            <person name="Deng C."/>
            <person name="Wang Y.Y."/>
            <person name="Barron L."/>
            <person name="Manako K."/>
            <person name="Bowen J."/>
            <person name="Foster T.M."/>
            <person name="Erridge Z.A."/>
            <person name="Tiffin H."/>
            <person name="Waite C.N."/>
            <person name="Davies K.M."/>
            <person name="Grierson E.P."/>
            <person name="Laing W.A."/>
            <person name="Kirk R."/>
            <person name="Chen X."/>
            <person name="Wood M."/>
            <person name="Montefiori M."/>
            <person name="Brummell D.A."/>
            <person name="Schwinn K.E."/>
            <person name="Catanach A."/>
            <person name="Fullerton C."/>
            <person name="Li D."/>
            <person name="Meiyalaghan S."/>
            <person name="Nieuwenhuizen N."/>
            <person name="Read N."/>
            <person name="Prakash R."/>
            <person name="Hunter D."/>
            <person name="Zhang H."/>
            <person name="McKenzie M."/>
            <person name="Knabel M."/>
            <person name="Harris A."/>
            <person name="Allan A.C."/>
            <person name="Gleave A."/>
            <person name="Chen A."/>
            <person name="Janssen B.J."/>
            <person name="Plunkett B."/>
            <person name="Ampomah-Dwamena C."/>
            <person name="Voogd C."/>
            <person name="Leif D."/>
            <person name="Lafferty D."/>
            <person name="Souleyre E.J.F."/>
            <person name="Varkonyi-Gasic E."/>
            <person name="Gambi F."/>
            <person name="Hanley J."/>
            <person name="Yao J.L."/>
            <person name="Cheung J."/>
            <person name="David K.M."/>
            <person name="Warren B."/>
            <person name="Marsh K."/>
            <person name="Snowden K.C."/>
            <person name="Lin-Wang K."/>
            <person name="Brian L."/>
            <person name="Martinez-Sanchez M."/>
            <person name="Wang M."/>
            <person name="Ileperuma N."/>
            <person name="Macnee N."/>
            <person name="Campin R."/>
            <person name="McAtee P."/>
            <person name="Drummond R.S.M."/>
            <person name="Espley R.V."/>
            <person name="Ireland H.S."/>
            <person name="Wu R."/>
            <person name="Atkinson R.G."/>
            <person name="Karunairetnam S."/>
            <person name="Bulley S."/>
            <person name="Chunkath S."/>
            <person name="Hanley Z."/>
            <person name="Storey R."/>
            <person name="Thrimawithana A.H."/>
            <person name="Thomson S."/>
            <person name="David C."/>
            <person name="Testolin R."/>
            <person name="Huang H."/>
            <person name="Hellens R.P."/>
            <person name="Schaffer R.J."/>
        </authorList>
    </citation>
    <scope>NUCLEOTIDE SEQUENCE [LARGE SCALE GENOMIC DNA]</scope>
    <source>
        <strain evidence="3">cv. Red5</strain>
    </source>
</reference>
<dbReference type="STRING" id="1590841.A0A2R6QN42"/>
<feature type="signal peptide" evidence="1">
    <location>
        <begin position="1"/>
        <end position="17"/>
    </location>
</feature>
<dbReference type="PANTHER" id="PTHR33512:SF4">
    <property type="entry name" value="PROTEIN, PUTATIVE (DUF1191)-RELATED"/>
    <property type="match status" value="1"/>
</dbReference>
<dbReference type="Proteomes" id="UP000241394">
    <property type="component" value="Chromosome LG14"/>
</dbReference>
<comment type="caution">
    <text evidence="2">The sequence shown here is derived from an EMBL/GenBank/DDBJ whole genome shotgun (WGS) entry which is preliminary data.</text>
</comment>
<feature type="chain" id="PRO_5015357270" evidence="1">
    <location>
        <begin position="18"/>
        <end position="162"/>
    </location>
</feature>
<dbReference type="GO" id="GO:0016301">
    <property type="term" value="F:kinase activity"/>
    <property type="evidence" value="ECO:0007669"/>
    <property type="project" value="UniProtKB-KW"/>
</dbReference>
<evidence type="ECO:0000313" key="2">
    <source>
        <dbReference type="EMBL" id="PSS11345.1"/>
    </source>
</evidence>
<dbReference type="PANTHER" id="PTHR33512">
    <property type="entry name" value="PROTEIN, PUTATIVE (DUF1191)-RELATED"/>
    <property type="match status" value="1"/>
</dbReference>
<keyword evidence="3" id="KW-1185">Reference proteome</keyword>
<dbReference type="InParanoid" id="A0A2R6QN42"/>
<keyword evidence="2" id="KW-0808">Transferase</keyword>
<sequence>MLRLVLLPWYMIWLIRSMFLLFPFVHNSNDFTSESLDVVLRDLAFEALIHHQPHTGAVYKSNLRANLAGMEVSVIRLRSNTLWRRGANFSNIHIPMKTLPVPYVRRIFIASVTKLSLNTLGKLIEIRFPNLAFPETVFRRKRCAGFGGNRTVFLGETSTWNV</sequence>
<evidence type="ECO:0000313" key="3">
    <source>
        <dbReference type="Proteomes" id="UP000241394"/>
    </source>
</evidence>
<accession>A0A2R6QN42</accession>
<dbReference type="FunCoup" id="A0A2R6QN42">
    <property type="interactions" value="3"/>
</dbReference>
<evidence type="ECO:0000256" key="1">
    <source>
        <dbReference type="SAM" id="SignalP"/>
    </source>
</evidence>
<dbReference type="Gramene" id="PSS11345">
    <property type="protein sequence ID" value="PSS11345"/>
    <property type="gene ID" value="CEY00_Acc15619"/>
</dbReference>